<keyword evidence="3 14" id="KW-0813">Transport</keyword>
<sequence>MVFDWFDNAPRRVLALVAAACVAMLGFGLYLQHVVGLEPCPMCIVQRYALIFVAVIAVVTALFKGRRSVVTGSGLMLVVAGFGAFVAARQSWLQWNPPEIASCGRDFYGMIEHFPLQRVVPMIFRGSGDCTKIDWTFLGGSIANWSFLAFCFFALVAAFIIARQARRSSPTLAA</sequence>
<evidence type="ECO:0000256" key="8">
    <source>
        <dbReference type="ARBA" id="ARBA00022989"/>
    </source>
</evidence>
<dbReference type="GO" id="GO:0006457">
    <property type="term" value="P:protein folding"/>
    <property type="evidence" value="ECO:0007669"/>
    <property type="project" value="InterPro"/>
</dbReference>
<comment type="caution">
    <text evidence="16">The sequence shown here is derived from an EMBL/GenBank/DDBJ whole genome shotgun (WGS) entry which is preliminary data.</text>
</comment>
<evidence type="ECO:0000256" key="2">
    <source>
        <dbReference type="ARBA" id="ARBA00008823"/>
    </source>
</evidence>
<proteinExistence type="inferred from homology"/>
<evidence type="ECO:0000256" key="7">
    <source>
        <dbReference type="ARBA" id="ARBA00022982"/>
    </source>
</evidence>
<dbReference type="InterPro" id="IPR050183">
    <property type="entry name" value="DsbB"/>
</dbReference>
<comment type="similarity">
    <text evidence="2 14">Belongs to the DsbB family.</text>
</comment>
<evidence type="ECO:0000256" key="5">
    <source>
        <dbReference type="ARBA" id="ARBA00022519"/>
    </source>
</evidence>
<keyword evidence="17" id="KW-1185">Reference proteome</keyword>
<feature type="transmembrane region" description="Helical" evidence="15">
    <location>
        <begin position="142"/>
        <end position="162"/>
    </location>
</feature>
<evidence type="ECO:0000313" key="17">
    <source>
        <dbReference type="Proteomes" id="UP000487350"/>
    </source>
</evidence>
<dbReference type="InterPro" id="IPR003752">
    <property type="entry name" value="DiS_bond_form_DsbB/BdbC"/>
</dbReference>
<evidence type="ECO:0000256" key="4">
    <source>
        <dbReference type="ARBA" id="ARBA00022475"/>
    </source>
</evidence>
<dbReference type="AlphaFoldDB" id="A0A844ANY1"/>
<gene>
    <name evidence="14" type="primary">dsbB</name>
    <name evidence="16" type="ORF">GHT07_00130</name>
</gene>
<dbReference type="GO" id="GO:0005886">
    <property type="term" value="C:plasma membrane"/>
    <property type="evidence" value="ECO:0007669"/>
    <property type="project" value="UniProtKB-SubCell"/>
</dbReference>
<dbReference type="Pfam" id="PF02600">
    <property type="entry name" value="DsbB"/>
    <property type="match status" value="1"/>
</dbReference>
<evidence type="ECO:0000256" key="11">
    <source>
        <dbReference type="ARBA" id="ARBA00023157"/>
    </source>
</evidence>
<dbReference type="Proteomes" id="UP000487350">
    <property type="component" value="Unassembled WGS sequence"/>
</dbReference>
<keyword evidence="4 14" id="KW-1003">Cell membrane</keyword>
<feature type="disulfide bond" description="Redox-active" evidence="14">
    <location>
        <begin position="40"/>
        <end position="43"/>
    </location>
</feature>
<organism evidence="16 17">
    <name type="scientific">Caenimonas koreensis DSM 17982</name>
    <dbReference type="NCBI Taxonomy" id="1121255"/>
    <lineage>
        <taxon>Bacteria</taxon>
        <taxon>Pseudomonadati</taxon>
        <taxon>Pseudomonadota</taxon>
        <taxon>Betaproteobacteria</taxon>
        <taxon>Burkholderiales</taxon>
        <taxon>Comamonadaceae</taxon>
        <taxon>Caenimonas</taxon>
    </lineage>
</organism>
<evidence type="ECO:0000256" key="9">
    <source>
        <dbReference type="ARBA" id="ARBA00023002"/>
    </source>
</evidence>
<keyword evidence="11 14" id="KW-1015">Disulfide bond</keyword>
<evidence type="ECO:0000256" key="10">
    <source>
        <dbReference type="ARBA" id="ARBA00023136"/>
    </source>
</evidence>
<feature type="topological domain" description="Cytoplasmic" evidence="14">
    <location>
        <begin position="164"/>
        <end position="174"/>
    </location>
</feature>
<name>A0A844ANY1_9BURK</name>
<comment type="caution">
    <text evidence="14">Lacks conserved residue(s) required for the propagation of feature annotation.</text>
</comment>
<dbReference type="HAMAP" id="MF_00286">
    <property type="entry name" value="DsbB"/>
    <property type="match status" value="1"/>
</dbReference>
<keyword evidence="5" id="KW-0997">Cell inner membrane</keyword>
<dbReference type="Gene3D" id="1.20.1550.10">
    <property type="entry name" value="DsbB-like"/>
    <property type="match status" value="1"/>
</dbReference>
<keyword evidence="10 14" id="KW-0472">Membrane</keyword>
<evidence type="ECO:0000256" key="13">
    <source>
        <dbReference type="ARBA" id="ARBA00023284"/>
    </source>
</evidence>
<keyword evidence="8 14" id="KW-1133">Transmembrane helix</keyword>
<feature type="transmembrane region" description="Helical" evidence="15">
    <location>
        <begin position="70"/>
        <end position="88"/>
    </location>
</feature>
<comment type="subcellular location">
    <subcellularLocation>
        <location evidence="1">Cell inner membrane</location>
        <topology evidence="1">Multi-pass membrane protein</topology>
    </subcellularLocation>
    <subcellularLocation>
        <location evidence="14">Cell membrane</location>
        <topology evidence="14">Multi-pass membrane protein</topology>
    </subcellularLocation>
</comment>
<dbReference type="InterPro" id="IPR023380">
    <property type="entry name" value="DsbB-like_sf"/>
</dbReference>
<dbReference type="InterPro" id="IPR022920">
    <property type="entry name" value="Disulphide_bond_form_DsbB"/>
</dbReference>
<evidence type="ECO:0000256" key="15">
    <source>
        <dbReference type="SAM" id="Phobius"/>
    </source>
</evidence>
<dbReference type="OrthoDB" id="3711263at2"/>
<keyword evidence="13 14" id="KW-0676">Redox-active center</keyword>
<keyword evidence="12 14" id="KW-0143">Chaperone</keyword>
<dbReference type="PANTHER" id="PTHR36570">
    <property type="entry name" value="DISULFIDE BOND FORMATION PROTEIN B"/>
    <property type="match status" value="1"/>
</dbReference>
<dbReference type="SUPFAM" id="SSF158442">
    <property type="entry name" value="DsbB-like"/>
    <property type="match status" value="1"/>
</dbReference>
<evidence type="ECO:0000256" key="1">
    <source>
        <dbReference type="ARBA" id="ARBA00004429"/>
    </source>
</evidence>
<protein>
    <recommendedName>
        <fullName evidence="14">Disulfide bond formation protein B</fullName>
    </recommendedName>
    <alternativeName>
        <fullName evidence="14">Disulfide oxidoreductase</fullName>
    </alternativeName>
</protein>
<keyword evidence="9 14" id="KW-0560">Oxidoreductase</keyword>
<dbReference type="GO" id="GO:0009055">
    <property type="term" value="F:electron transfer activity"/>
    <property type="evidence" value="ECO:0007669"/>
    <property type="project" value="UniProtKB-UniRule"/>
</dbReference>
<feature type="topological domain" description="Periplasmic" evidence="14">
    <location>
        <begin position="31"/>
        <end position="48"/>
    </location>
</feature>
<dbReference type="PANTHER" id="PTHR36570:SF3">
    <property type="entry name" value="DISULFIDE BOND FORMATION PROTEIN B"/>
    <property type="match status" value="1"/>
</dbReference>
<evidence type="ECO:0000256" key="3">
    <source>
        <dbReference type="ARBA" id="ARBA00022448"/>
    </source>
</evidence>
<evidence type="ECO:0000256" key="6">
    <source>
        <dbReference type="ARBA" id="ARBA00022692"/>
    </source>
</evidence>
<feature type="topological domain" description="Cytoplasmic" evidence="14">
    <location>
        <begin position="1"/>
        <end position="13"/>
    </location>
</feature>
<reference evidence="16 17" key="1">
    <citation type="submission" date="2019-11" db="EMBL/GenBank/DDBJ databases">
        <title>Caenimonas koreensis gen. nov., sp. nov., isolated from activated sludge.</title>
        <authorList>
            <person name="Seung H.R."/>
        </authorList>
    </citation>
    <scope>NUCLEOTIDE SEQUENCE [LARGE SCALE GENOMIC DNA]</scope>
    <source>
        <strain evidence="16 17">EMB320</strain>
    </source>
</reference>
<dbReference type="GO" id="GO:0015035">
    <property type="term" value="F:protein-disulfide reductase activity"/>
    <property type="evidence" value="ECO:0007669"/>
    <property type="project" value="UniProtKB-UniRule"/>
</dbReference>
<keyword evidence="7 14" id="KW-0249">Electron transport</keyword>
<feature type="transmembrane region" description="Helical" evidence="15">
    <location>
        <begin position="44"/>
        <end position="63"/>
    </location>
</feature>
<dbReference type="EMBL" id="WJBU01000001">
    <property type="protein sequence ID" value="MRD45670.1"/>
    <property type="molecule type" value="Genomic_DNA"/>
</dbReference>
<evidence type="ECO:0000256" key="12">
    <source>
        <dbReference type="ARBA" id="ARBA00023186"/>
    </source>
</evidence>
<evidence type="ECO:0000256" key="14">
    <source>
        <dbReference type="HAMAP-Rule" id="MF_00286"/>
    </source>
</evidence>
<accession>A0A844ANY1</accession>
<evidence type="ECO:0000313" key="16">
    <source>
        <dbReference type="EMBL" id="MRD45670.1"/>
    </source>
</evidence>
<feature type="transmembrane region" description="Helical" evidence="15">
    <location>
        <begin position="12"/>
        <end position="32"/>
    </location>
</feature>
<comment type="function">
    <text evidence="14">Required for disulfide bond formation in some periplasmic proteins. Acts by oxidizing the DsbA protein.</text>
</comment>
<keyword evidence="6 14" id="KW-0812">Transmembrane</keyword>
<dbReference type="RefSeq" id="WP_153583358.1">
    <property type="nucleotide sequence ID" value="NZ_WJBU01000001.1"/>
</dbReference>